<evidence type="ECO:0000256" key="1">
    <source>
        <dbReference type="ARBA" id="ARBA00010875"/>
    </source>
</evidence>
<dbReference type="KEGG" id="nef:GP480_00960"/>
<protein>
    <recommendedName>
        <fullName evidence="7">Endoribonuclease YbeY</fullName>
        <ecNumber evidence="7">3.1.-.-</ecNumber>
    </recommendedName>
</protein>
<dbReference type="Proteomes" id="UP000464912">
    <property type="component" value="Chromosome"/>
</dbReference>
<evidence type="ECO:0000256" key="3">
    <source>
        <dbReference type="ARBA" id="ARBA00022723"/>
    </source>
</evidence>
<keyword evidence="7" id="KW-0690">Ribosome biogenesis</keyword>
<dbReference type="HAMAP" id="MF_00009">
    <property type="entry name" value="Endoribonucl_YbeY"/>
    <property type="match status" value="1"/>
</dbReference>
<organism evidence="8 9">
    <name type="scientific">Neorickettsia findlayensis</name>
    <dbReference type="NCBI Taxonomy" id="2686014"/>
    <lineage>
        <taxon>Bacteria</taxon>
        <taxon>Pseudomonadati</taxon>
        <taxon>Pseudomonadota</taxon>
        <taxon>Alphaproteobacteria</taxon>
        <taxon>Rickettsiales</taxon>
        <taxon>Anaplasmataceae</taxon>
        <taxon>Neorickettsia</taxon>
    </lineage>
</organism>
<dbReference type="GO" id="GO:0008270">
    <property type="term" value="F:zinc ion binding"/>
    <property type="evidence" value="ECO:0007669"/>
    <property type="project" value="UniProtKB-UniRule"/>
</dbReference>
<keyword evidence="4 7" id="KW-0255">Endonuclease</keyword>
<reference evidence="8 9" key="2">
    <citation type="journal article" date="2020" name="MBio">
        <title>Isolation and Molecular Analysis of a Novel Neorickettsia Species That Causes Potomac Horse Fever.</title>
        <authorList>
            <person name="Teymournejad O."/>
            <person name="Lin M."/>
            <person name="Bekebrede H."/>
            <person name="Kamr A."/>
            <person name="Toribio R.E."/>
            <person name="Arroyo L.G."/>
            <person name="Baird J.D."/>
            <person name="Rikihisa Y."/>
        </authorList>
    </citation>
    <scope>NUCLEOTIDE SEQUENCE [LARGE SCALE GENOMIC DNA]</scope>
    <source>
        <strain evidence="8 9">Fin17</strain>
    </source>
</reference>
<comment type="similarity">
    <text evidence="1 7">Belongs to the endoribonuclease YbeY family.</text>
</comment>
<sequence>MLEIRIMDPRWTKKVNNIDTLLQKAFECCLEGKKAEFSVVLTDDEFIRALNKNYRGKNAPTNVLSFNYTNEQIGVGIIGEVILSFDRLVIEALENEIKFEDHLLHMFIHGVLHVLGYDHSSDEETLIMEKKEEEILEKLALLG</sequence>
<dbReference type="EC" id="3.1.-.-" evidence="7"/>
<feature type="binding site" evidence="7">
    <location>
        <position position="119"/>
    </location>
    <ligand>
        <name>Zn(2+)</name>
        <dbReference type="ChEBI" id="CHEBI:29105"/>
        <note>catalytic</note>
    </ligand>
</feature>
<keyword evidence="7" id="KW-0963">Cytoplasm</keyword>
<evidence type="ECO:0000256" key="4">
    <source>
        <dbReference type="ARBA" id="ARBA00022759"/>
    </source>
</evidence>
<dbReference type="RefSeq" id="WP_160095046.1">
    <property type="nucleotide sequence ID" value="NZ_CP047224.1"/>
</dbReference>
<comment type="cofactor">
    <cofactor evidence="7">
        <name>Zn(2+)</name>
        <dbReference type="ChEBI" id="CHEBI:29105"/>
    </cofactor>
    <text evidence="7">Binds 1 zinc ion.</text>
</comment>
<dbReference type="EMBL" id="CP047224">
    <property type="protein sequence ID" value="QHD65033.1"/>
    <property type="molecule type" value="Genomic_DNA"/>
</dbReference>
<keyword evidence="9" id="KW-1185">Reference proteome</keyword>
<dbReference type="PANTHER" id="PTHR46986:SF1">
    <property type="entry name" value="ENDORIBONUCLEASE YBEY, CHLOROPLASTIC"/>
    <property type="match status" value="1"/>
</dbReference>
<evidence type="ECO:0000256" key="2">
    <source>
        <dbReference type="ARBA" id="ARBA00022722"/>
    </source>
</evidence>
<gene>
    <name evidence="7 8" type="primary">ybeY</name>
    <name evidence="8" type="ORF">GP480_00960</name>
</gene>
<dbReference type="SUPFAM" id="SSF55486">
    <property type="entry name" value="Metalloproteases ('zincins'), catalytic domain"/>
    <property type="match status" value="1"/>
</dbReference>
<evidence type="ECO:0000313" key="8">
    <source>
        <dbReference type="EMBL" id="QHD65033.1"/>
    </source>
</evidence>
<keyword evidence="3 7" id="KW-0479">Metal-binding</keyword>
<evidence type="ECO:0000256" key="6">
    <source>
        <dbReference type="ARBA" id="ARBA00022833"/>
    </source>
</evidence>
<dbReference type="GO" id="GO:0006364">
    <property type="term" value="P:rRNA processing"/>
    <property type="evidence" value="ECO:0007669"/>
    <property type="project" value="UniProtKB-UniRule"/>
</dbReference>
<dbReference type="NCBIfam" id="TIGR00043">
    <property type="entry name" value="rRNA maturation RNase YbeY"/>
    <property type="match status" value="1"/>
</dbReference>
<accession>A0A6P1G9Y7</accession>
<keyword evidence="2 7" id="KW-0540">Nuclease</keyword>
<dbReference type="Gene3D" id="3.40.390.30">
    <property type="entry name" value="Metalloproteases ('zincins'), catalytic domain"/>
    <property type="match status" value="1"/>
</dbReference>
<reference evidence="8 9" key="1">
    <citation type="journal article" date="2020" name="MBio">
        <title>Erratum for Teymournejad et al., 'Isolation and Molecular Analysis of a Novel Neorickettsia Species That Causes Potomac Horse Fever'.</title>
        <authorList>
            <person name="Teymournejad O."/>
            <person name="Lin M."/>
            <person name="Bekebrede H."/>
            <person name="Kamr A."/>
            <person name="Toribio R.E."/>
            <person name="Arroyo L.G."/>
            <person name="Baird J.D."/>
            <person name="Rikihisa Y."/>
        </authorList>
    </citation>
    <scope>NUCLEOTIDE SEQUENCE [LARGE SCALE GENOMIC DNA]</scope>
    <source>
        <strain evidence="8 9">Fin17</strain>
    </source>
</reference>
<evidence type="ECO:0000256" key="5">
    <source>
        <dbReference type="ARBA" id="ARBA00022801"/>
    </source>
</evidence>
<proteinExistence type="inferred from homology"/>
<feature type="binding site" evidence="7">
    <location>
        <position position="109"/>
    </location>
    <ligand>
        <name>Zn(2+)</name>
        <dbReference type="ChEBI" id="CHEBI:29105"/>
        <note>catalytic</note>
    </ligand>
</feature>
<dbReference type="GO" id="GO:0004521">
    <property type="term" value="F:RNA endonuclease activity"/>
    <property type="evidence" value="ECO:0007669"/>
    <property type="project" value="UniProtKB-UniRule"/>
</dbReference>
<dbReference type="InterPro" id="IPR023091">
    <property type="entry name" value="MetalPrtase_cat_dom_sf_prd"/>
</dbReference>
<dbReference type="GO" id="GO:0004222">
    <property type="term" value="F:metalloendopeptidase activity"/>
    <property type="evidence" value="ECO:0007669"/>
    <property type="project" value="InterPro"/>
</dbReference>
<keyword evidence="5 7" id="KW-0378">Hydrolase</keyword>
<feature type="binding site" evidence="7">
    <location>
        <position position="113"/>
    </location>
    <ligand>
        <name>Zn(2+)</name>
        <dbReference type="ChEBI" id="CHEBI:29105"/>
        <note>catalytic</note>
    </ligand>
</feature>
<keyword evidence="7" id="KW-0698">rRNA processing</keyword>
<evidence type="ECO:0000313" key="9">
    <source>
        <dbReference type="Proteomes" id="UP000464912"/>
    </source>
</evidence>
<dbReference type="PANTHER" id="PTHR46986">
    <property type="entry name" value="ENDORIBONUCLEASE YBEY, CHLOROPLASTIC"/>
    <property type="match status" value="1"/>
</dbReference>
<comment type="function">
    <text evidence="7">Single strand-specific metallo-endoribonuclease involved in late-stage 70S ribosome quality control and in maturation of the 3' terminus of the 16S rRNA.</text>
</comment>
<evidence type="ECO:0000256" key="7">
    <source>
        <dbReference type="HAMAP-Rule" id="MF_00009"/>
    </source>
</evidence>
<dbReference type="InterPro" id="IPR002036">
    <property type="entry name" value="YbeY"/>
</dbReference>
<dbReference type="Pfam" id="PF02130">
    <property type="entry name" value="YbeY"/>
    <property type="match status" value="1"/>
</dbReference>
<dbReference type="AlphaFoldDB" id="A0A6P1G9Y7"/>
<keyword evidence="6 7" id="KW-0862">Zinc</keyword>
<comment type="subcellular location">
    <subcellularLocation>
        <location evidence="7">Cytoplasm</location>
    </subcellularLocation>
</comment>
<dbReference type="GO" id="GO:0005737">
    <property type="term" value="C:cytoplasm"/>
    <property type="evidence" value="ECO:0007669"/>
    <property type="project" value="UniProtKB-SubCell"/>
</dbReference>
<name>A0A6P1G9Y7_9RICK</name>